<feature type="domain" description="AB hydrolase-1" evidence="6">
    <location>
        <begin position="126"/>
        <end position="283"/>
    </location>
</feature>
<dbReference type="GO" id="GO:0016787">
    <property type="term" value="F:hydrolase activity"/>
    <property type="evidence" value="ECO:0007669"/>
    <property type="project" value="UniProtKB-KW"/>
</dbReference>
<evidence type="ECO:0000256" key="4">
    <source>
        <dbReference type="SAM" id="MobiDB-lite"/>
    </source>
</evidence>
<protein>
    <submittedName>
        <fullName evidence="8">Alpha/beta hydrolase</fullName>
    </submittedName>
</protein>
<dbReference type="InterPro" id="IPR000073">
    <property type="entry name" value="AB_hydrolase_1"/>
</dbReference>
<reference evidence="8 9" key="1">
    <citation type="submission" date="2024-09" db="EMBL/GenBank/DDBJ databases">
        <authorList>
            <person name="Sun Q."/>
            <person name="Mori K."/>
        </authorList>
    </citation>
    <scope>NUCLEOTIDE SEQUENCE [LARGE SCALE GENOMIC DNA]</scope>
    <source>
        <strain evidence="8 9">JCM 4362</strain>
    </source>
</reference>
<dbReference type="SUPFAM" id="SSF53474">
    <property type="entry name" value="alpha/beta-Hydrolases"/>
    <property type="match status" value="1"/>
</dbReference>
<evidence type="ECO:0000313" key="9">
    <source>
        <dbReference type="Proteomes" id="UP001589718"/>
    </source>
</evidence>
<keyword evidence="3 8" id="KW-0378">Hydrolase</keyword>
<dbReference type="Pfam" id="PF00561">
    <property type="entry name" value="Abhydrolase_1"/>
    <property type="match status" value="1"/>
</dbReference>
<accession>A0ABV5PBF3</accession>
<evidence type="ECO:0000256" key="1">
    <source>
        <dbReference type="ARBA" id="ARBA00010088"/>
    </source>
</evidence>
<comment type="similarity">
    <text evidence="1">Belongs to the peptidase S33 family.</text>
</comment>
<feature type="chain" id="PRO_5047027052" evidence="5">
    <location>
        <begin position="29"/>
        <end position="526"/>
    </location>
</feature>
<comment type="caution">
    <text evidence="8">The sequence shown here is derived from an EMBL/GenBank/DDBJ whole genome shotgun (WGS) entry which is preliminary data.</text>
</comment>
<dbReference type="Pfam" id="PF08386">
    <property type="entry name" value="Abhydrolase_4"/>
    <property type="match status" value="1"/>
</dbReference>
<organism evidence="8 9">
    <name type="scientific">Streptomyces cremeus</name>
    <dbReference type="NCBI Taxonomy" id="66881"/>
    <lineage>
        <taxon>Bacteria</taxon>
        <taxon>Bacillati</taxon>
        <taxon>Actinomycetota</taxon>
        <taxon>Actinomycetes</taxon>
        <taxon>Kitasatosporales</taxon>
        <taxon>Streptomycetaceae</taxon>
        <taxon>Streptomyces</taxon>
    </lineage>
</organism>
<dbReference type="PANTHER" id="PTHR43248">
    <property type="entry name" value="2-SUCCINYL-6-HYDROXY-2,4-CYCLOHEXADIENE-1-CARBOXYLATE SYNTHASE"/>
    <property type="match status" value="1"/>
</dbReference>
<dbReference type="Proteomes" id="UP001589718">
    <property type="component" value="Unassembled WGS sequence"/>
</dbReference>
<evidence type="ECO:0000256" key="2">
    <source>
        <dbReference type="ARBA" id="ARBA00022729"/>
    </source>
</evidence>
<evidence type="ECO:0000256" key="5">
    <source>
        <dbReference type="SAM" id="SignalP"/>
    </source>
</evidence>
<name>A0ABV5PBF3_STRCM</name>
<dbReference type="InterPro" id="IPR029058">
    <property type="entry name" value="AB_hydrolase_fold"/>
</dbReference>
<evidence type="ECO:0000259" key="7">
    <source>
        <dbReference type="Pfam" id="PF08386"/>
    </source>
</evidence>
<evidence type="ECO:0000256" key="3">
    <source>
        <dbReference type="ARBA" id="ARBA00022801"/>
    </source>
</evidence>
<keyword evidence="2 5" id="KW-0732">Signal</keyword>
<dbReference type="EMBL" id="JBHMCR010000006">
    <property type="protein sequence ID" value="MFB9520530.1"/>
    <property type="molecule type" value="Genomic_DNA"/>
</dbReference>
<dbReference type="InterPro" id="IPR013595">
    <property type="entry name" value="Pept_S33_TAP-like_C"/>
</dbReference>
<dbReference type="InterPro" id="IPR051601">
    <property type="entry name" value="Serine_prot/Carboxylest_S33"/>
</dbReference>
<evidence type="ECO:0000259" key="6">
    <source>
        <dbReference type="Pfam" id="PF00561"/>
    </source>
</evidence>
<feature type="domain" description="Peptidase S33 tripeptidyl aminopeptidase-like C-terminal" evidence="7">
    <location>
        <begin position="408"/>
        <end position="507"/>
    </location>
</feature>
<evidence type="ECO:0000313" key="8">
    <source>
        <dbReference type="EMBL" id="MFB9520530.1"/>
    </source>
</evidence>
<dbReference type="RefSeq" id="WP_345224088.1">
    <property type="nucleotide sequence ID" value="NZ_BAAAXE010000013.1"/>
</dbReference>
<proteinExistence type="inferred from homology"/>
<feature type="region of interest" description="Disordered" evidence="4">
    <location>
        <begin position="504"/>
        <end position="526"/>
    </location>
</feature>
<sequence>MHPRRTATALTCTALLLAASTAATTTAAADTAPDLARFYEQKLTWGDCAAEEQPRGGTALKGMECSRLTVPIDYAKPDLGTLALAVGRYRATGADTGRKGSLVFNFGGPGTSGVTTLAEARDTYGSLGRRYDLVSFDPRGVGRSSPVDCGKEAEEELAEGDGAPRTPSGDRRLDAGALVKEAEAVAAACARHTGKLLPHVGTVNVSRDLDVLRQALGERKLNYLGISYGTRLGSVYAAQFPDRSGRLVLDAVDTLTESSRVSGLHQARAFQQAFDTFLATCAERYPEDCPLGGTVADATRTVDRVVASLSEAPLKAPDGTAFTVADLRGAMSTSMYVPQAWGALAFGIAEIDRNRDSSVLVELNELADAPGNADEAILAVNCADDPDRTPLTEEELAAAEKEFDQASPDFGRDMVGGAFSCTGWPAGTDYIRKLENISGPEVLLIGTRGDPATPYRWTEETAKRLGKAVVLRYEGEGHGAYANSPCVREKADAYLVDGTLPNDGTSCPAVPPGVPEQDLPETLPDA</sequence>
<feature type="signal peptide" evidence="5">
    <location>
        <begin position="1"/>
        <end position="28"/>
    </location>
</feature>
<keyword evidence="9" id="KW-1185">Reference proteome</keyword>
<dbReference type="Gene3D" id="3.40.50.1820">
    <property type="entry name" value="alpha/beta hydrolase"/>
    <property type="match status" value="1"/>
</dbReference>
<dbReference type="PANTHER" id="PTHR43248:SF29">
    <property type="entry name" value="TRIPEPTIDYL AMINOPEPTIDASE"/>
    <property type="match status" value="1"/>
</dbReference>
<gene>
    <name evidence="8" type="ORF">ACFFTU_11280</name>
</gene>